<name>A0A6L8MDR7_9BURK</name>
<dbReference type="InterPro" id="IPR029058">
    <property type="entry name" value="AB_hydrolase_fold"/>
</dbReference>
<protein>
    <submittedName>
        <fullName evidence="1">Uncharacterized protein</fullName>
    </submittedName>
</protein>
<evidence type="ECO:0000313" key="2">
    <source>
        <dbReference type="Proteomes" id="UP000474565"/>
    </source>
</evidence>
<gene>
    <name evidence="1" type="ORF">GTP44_02860</name>
</gene>
<evidence type="ECO:0000313" key="1">
    <source>
        <dbReference type="EMBL" id="MYM80903.1"/>
    </source>
</evidence>
<dbReference type="EMBL" id="WWCP01000002">
    <property type="protein sequence ID" value="MYM80903.1"/>
    <property type="molecule type" value="Genomic_DNA"/>
</dbReference>
<dbReference type="RefSeq" id="WP_161018244.1">
    <property type="nucleotide sequence ID" value="NZ_WWCP01000002.1"/>
</dbReference>
<accession>A0A6L8MDR7</accession>
<proteinExistence type="predicted"/>
<dbReference type="Pfam" id="PF26363">
    <property type="entry name" value="Phospholipase-like"/>
    <property type="match status" value="1"/>
</dbReference>
<reference evidence="1 2" key="1">
    <citation type="submission" date="2019-12" db="EMBL/GenBank/DDBJ databases">
        <title>Novel species isolated from a subtropical stream in China.</title>
        <authorList>
            <person name="Lu H."/>
        </authorList>
    </citation>
    <scope>NUCLEOTIDE SEQUENCE [LARGE SCALE GENOMIC DNA]</scope>
    <source>
        <strain evidence="1 2">FT50W</strain>
    </source>
</reference>
<organism evidence="1 2">
    <name type="scientific">Duganella lactea</name>
    <dbReference type="NCBI Taxonomy" id="2692173"/>
    <lineage>
        <taxon>Bacteria</taxon>
        <taxon>Pseudomonadati</taxon>
        <taxon>Pseudomonadota</taxon>
        <taxon>Betaproteobacteria</taxon>
        <taxon>Burkholderiales</taxon>
        <taxon>Oxalobacteraceae</taxon>
        <taxon>Telluria group</taxon>
        <taxon>Duganella</taxon>
    </lineage>
</organism>
<dbReference type="SUPFAM" id="SSF53474">
    <property type="entry name" value="alpha/beta-Hydrolases"/>
    <property type="match status" value="1"/>
</dbReference>
<dbReference type="Proteomes" id="UP000474565">
    <property type="component" value="Unassembled WGS sequence"/>
</dbReference>
<dbReference type="AlphaFoldDB" id="A0A6L8MDR7"/>
<comment type="caution">
    <text evidence="1">The sequence shown here is derived from an EMBL/GenBank/DDBJ whole genome shotgun (WGS) entry which is preliminary data.</text>
</comment>
<sequence>MSLKIAGLMVLLLPLLNGCGVLVTTEGWINTQKRVPTKTSALVIPAPQIQTGDAFEENIRKFALMALFSKVVYRTDLPEETRNLLACRHLDGEEDTFGMPTRADGSGWSRMVIKAYDKDADTKIVSCYDKHGLYFETYAHKPPGQSEPDIAVIAIRGTENYNLYQRVRDWSSNLAAIFAIDPGEYRYAREAIVPLVRHIRKEQPNIRILVTGHSLGGGIAQQIAYLSTDIEAAYVFDSSPITNWSYLAAKKPSPLPPNYDPVIYRVHHLNEFLQIPRFITTRLTSTRINRSDYEFYFQNSGSIGDHEMSILACNFAMHIVQGDGHFDYPAEFARSVLNTYEICPIKLWKRNPDMTLFIDWGDAAP</sequence>
<dbReference type="GO" id="GO:0006629">
    <property type="term" value="P:lipid metabolic process"/>
    <property type="evidence" value="ECO:0007669"/>
    <property type="project" value="InterPro"/>
</dbReference>
<dbReference type="Gene3D" id="3.40.50.1820">
    <property type="entry name" value="alpha/beta hydrolase"/>
    <property type="match status" value="1"/>
</dbReference>